<evidence type="ECO:0000259" key="1">
    <source>
        <dbReference type="Pfam" id="PF22522"/>
    </source>
</evidence>
<name>F2NUM9_TRES6</name>
<dbReference type="eggNOG" id="ENOG502ZANZ">
    <property type="taxonomic scope" value="Bacteria"/>
</dbReference>
<gene>
    <name evidence="2" type="ordered locus">Tresu_0651</name>
</gene>
<dbReference type="InterPro" id="IPR054267">
    <property type="entry name" value="DUF6998"/>
</dbReference>
<dbReference type="GeneID" id="302999987"/>
<feature type="domain" description="DUF6998" evidence="1">
    <location>
        <begin position="9"/>
        <end position="147"/>
    </location>
</feature>
<protein>
    <recommendedName>
        <fullName evidence="1">DUF6998 domain-containing protein</fullName>
    </recommendedName>
</protein>
<proteinExistence type="predicted"/>
<reference evidence="3" key="2">
    <citation type="submission" date="2011-04" db="EMBL/GenBank/DDBJ databases">
        <title>The complete genome of chromosome of Treponema succinifaciens DSM 2489.</title>
        <authorList>
            <person name="Lucas S."/>
            <person name="Copeland A."/>
            <person name="Lapidus A."/>
            <person name="Bruce D."/>
            <person name="Goodwin L."/>
            <person name="Pitluck S."/>
            <person name="Peters L."/>
            <person name="Kyrpides N."/>
            <person name="Mavromatis K."/>
            <person name="Ivanova N."/>
            <person name="Ovchinnikova G."/>
            <person name="Teshima H."/>
            <person name="Detter J.C."/>
            <person name="Tapia R."/>
            <person name="Han C."/>
            <person name="Land M."/>
            <person name="Hauser L."/>
            <person name="Markowitz V."/>
            <person name="Cheng J.-F."/>
            <person name="Hugenholtz P."/>
            <person name="Woyke T."/>
            <person name="Wu D."/>
            <person name="Gronow S."/>
            <person name="Wellnitz S."/>
            <person name="Brambilla E."/>
            <person name="Klenk H.-P."/>
            <person name="Eisen J.A."/>
        </authorList>
    </citation>
    <scope>NUCLEOTIDE SEQUENCE [LARGE SCALE GENOMIC DNA]</scope>
    <source>
        <strain evidence="3">ATCC 33096 / DSM 2489 / 6091</strain>
    </source>
</reference>
<accession>F2NUM9</accession>
<dbReference type="RefSeq" id="WP_013700899.1">
    <property type="nucleotide sequence ID" value="NC_015385.1"/>
</dbReference>
<evidence type="ECO:0000313" key="3">
    <source>
        <dbReference type="Proteomes" id="UP000006852"/>
    </source>
</evidence>
<dbReference type="Pfam" id="PF22522">
    <property type="entry name" value="DUF6998"/>
    <property type="match status" value="1"/>
</dbReference>
<dbReference type="Proteomes" id="UP000006852">
    <property type="component" value="Chromosome"/>
</dbReference>
<dbReference type="KEGG" id="tsu:Tresu_0651"/>
<organism evidence="2 3">
    <name type="scientific">Treponema succinifaciens (strain ATCC 33096 / DSM 2489 / 6091)</name>
    <dbReference type="NCBI Taxonomy" id="869209"/>
    <lineage>
        <taxon>Bacteria</taxon>
        <taxon>Pseudomonadati</taxon>
        <taxon>Spirochaetota</taxon>
        <taxon>Spirochaetia</taxon>
        <taxon>Spirochaetales</taxon>
        <taxon>Treponemataceae</taxon>
        <taxon>Treponema</taxon>
    </lineage>
</organism>
<dbReference type="AlphaFoldDB" id="F2NUM9"/>
<dbReference type="HOGENOM" id="CLU_1175017_0_0_12"/>
<sequence>MTLTENILKLFEIVNDLRKNFPNKEFTLDGRLVGDIGEILVQENYDVHLYSTLEKTYDGYDSYNRKVQIKATFKDKLSFPCNKSEVPDYYIGIKINSDGSFEEIYNGKGSYIWELVKSRQKTKTSSFQISVSSLKKLNDSVDVFDKIEEKNNKMSEDSIGSSMYTIGERKNNKYLKEIDISILTDSIMEKYSKQLDYCNLDKEALEGKYYDRKGWVYYGEGPFHCFDLQIKELVKN</sequence>
<keyword evidence="3" id="KW-1185">Reference proteome</keyword>
<dbReference type="EMBL" id="CP002631">
    <property type="protein sequence ID" value="AEB13592.1"/>
    <property type="molecule type" value="Genomic_DNA"/>
</dbReference>
<dbReference type="STRING" id="869209.Tresu_0651"/>
<reference evidence="2 3" key="1">
    <citation type="journal article" date="2011" name="Stand. Genomic Sci.">
        <title>Complete genome sequence of Treponema succinifaciens type strain (6091).</title>
        <authorList>
            <person name="Han C."/>
            <person name="Gronow S."/>
            <person name="Teshima H."/>
            <person name="Lapidus A."/>
            <person name="Nolan M."/>
            <person name="Lucas S."/>
            <person name="Hammon N."/>
            <person name="Deshpande S."/>
            <person name="Cheng J.F."/>
            <person name="Zeytun A."/>
            <person name="Tapia R."/>
            <person name="Goodwin L."/>
            <person name="Pitluck S."/>
            <person name="Liolios K."/>
            <person name="Pagani I."/>
            <person name="Ivanova N."/>
            <person name="Mavromatis K."/>
            <person name="Mikhailova N."/>
            <person name="Huntemann M."/>
            <person name="Pati A."/>
            <person name="Chen A."/>
            <person name="Palaniappan K."/>
            <person name="Land M."/>
            <person name="Hauser L."/>
            <person name="Brambilla E.M."/>
            <person name="Rohde M."/>
            <person name="Goker M."/>
            <person name="Woyke T."/>
            <person name="Bristow J."/>
            <person name="Eisen J.A."/>
            <person name="Markowitz V."/>
            <person name="Hugenholtz P."/>
            <person name="Kyrpides N.C."/>
            <person name="Klenk H.P."/>
            <person name="Detter J.C."/>
        </authorList>
    </citation>
    <scope>NUCLEOTIDE SEQUENCE [LARGE SCALE GENOMIC DNA]</scope>
    <source>
        <strain evidence="3">ATCC 33096 / DSM 2489 / 6091</strain>
    </source>
</reference>
<evidence type="ECO:0000313" key="2">
    <source>
        <dbReference type="EMBL" id="AEB13592.1"/>
    </source>
</evidence>